<dbReference type="OrthoDB" id="194443at2759"/>
<dbReference type="Gene3D" id="3.30.710.10">
    <property type="entry name" value="Potassium Channel Kv1.1, Chain A"/>
    <property type="match status" value="1"/>
</dbReference>
<dbReference type="RefSeq" id="XP_033386669.1">
    <property type="nucleotide sequence ID" value="XM_033533095.1"/>
</dbReference>
<gene>
    <name evidence="2" type="ORF">BU24DRAFT_479739</name>
</gene>
<keyword evidence="3" id="KW-1185">Reference proteome</keyword>
<organism evidence="2 3">
    <name type="scientific">Aaosphaeria arxii CBS 175.79</name>
    <dbReference type="NCBI Taxonomy" id="1450172"/>
    <lineage>
        <taxon>Eukaryota</taxon>
        <taxon>Fungi</taxon>
        <taxon>Dikarya</taxon>
        <taxon>Ascomycota</taxon>
        <taxon>Pezizomycotina</taxon>
        <taxon>Dothideomycetes</taxon>
        <taxon>Pleosporomycetidae</taxon>
        <taxon>Pleosporales</taxon>
        <taxon>Pleosporales incertae sedis</taxon>
        <taxon>Aaosphaeria</taxon>
    </lineage>
</organism>
<evidence type="ECO:0000313" key="2">
    <source>
        <dbReference type="EMBL" id="KAF2018330.1"/>
    </source>
</evidence>
<reference evidence="2" key="1">
    <citation type="journal article" date="2020" name="Stud. Mycol.">
        <title>101 Dothideomycetes genomes: a test case for predicting lifestyles and emergence of pathogens.</title>
        <authorList>
            <person name="Haridas S."/>
            <person name="Albert R."/>
            <person name="Binder M."/>
            <person name="Bloem J."/>
            <person name="Labutti K."/>
            <person name="Salamov A."/>
            <person name="Andreopoulos B."/>
            <person name="Baker S."/>
            <person name="Barry K."/>
            <person name="Bills G."/>
            <person name="Bluhm B."/>
            <person name="Cannon C."/>
            <person name="Castanera R."/>
            <person name="Culley D."/>
            <person name="Daum C."/>
            <person name="Ezra D."/>
            <person name="Gonzalez J."/>
            <person name="Henrissat B."/>
            <person name="Kuo A."/>
            <person name="Liang C."/>
            <person name="Lipzen A."/>
            <person name="Lutzoni F."/>
            <person name="Magnuson J."/>
            <person name="Mondo S."/>
            <person name="Nolan M."/>
            <person name="Ohm R."/>
            <person name="Pangilinan J."/>
            <person name="Park H.-J."/>
            <person name="Ramirez L."/>
            <person name="Alfaro M."/>
            <person name="Sun H."/>
            <person name="Tritt A."/>
            <person name="Yoshinaga Y."/>
            <person name="Zwiers L.-H."/>
            <person name="Turgeon B."/>
            <person name="Goodwin S."/>
            <person name="Spatafora J."/>
            <person name="Crous P."/>
            <person name="Grigoriev I."/>
        </authorList>
    </citation>
    <scope>NUCLEOTIDE SEQUENCE</scope>
    <source>
        <strain evidence="2">CBS 175.79</strain>
    </source>
</reference>
<dbReference type="InterPro" id="IPR000210">
    <property type="entry name" value="BTB/POZ_dom"/>
</dbReference>
<dbReference type="AlphaFoldDB" id="A0A6A5Y0K5"/>
<accession>A0A6A5Y0K5</accession>
<dbReference type="EMBL" id="ML978068">
    <property type="protein sequence ID" value="KAF2018330.1"/>
    <property type="molecule type" value="Genomic_DNA"/>
</dbReference>
<protein>
    <recommendedName>
        <fullName evidence="1">BTB domain-containing protein</fullName>
    </recommendedName>
</protein>
<name>A0A6A5Y0K5_9PLEO</name>
<dbReference type="PROSITE" id="PS50097">
    <property type="entry name" value="BTB"/>
    <property type="match status" value="1"/>
</dbReference>
<proteinExistence type="predicted"/>
<evidence type="ECO:0000259" key="1">
    <source>
        <dbReference type="PROSITE" id="PS50097"/>
    </source>
</evidence>
<dbReference type="Proteomes" id="UP000799778">
    <property type="component" value="Unassembled WGS sequence"/>
</dbReference>
<dbReference type="InterPro" id="IPR011333">
    <property type="entry name" value="SKP1/BTB/POZ_sf"/>
</dbReference>
<sequence length="213" mass="24289">MSTSIAHPSKRPTIQVYISGNRQFHTFVVHKDVLVRSSPKWRNTLATRPDAKDIIIENVDPTIFNIYVQWIYSRNDEITTLRTDSAACLTDAYLLGVKLGDKGFQKFASNKLLDFFTTHRIVPGVRFVNIFYELSKPGSAERLAVLDLWVESRHDAGKKIKSCVEDVHREFRADFVKALSVQTEGPVKDQPWVSQPDIFHMDALKAKEDVKAI</sequence>
<dbReference type="GeneID" id="54290492"/>
<dbReference type="CDD" id="cd18186">
    <property type="entry name" value="BTB_POZ_ZBTB_KLHL-like"/>
    <property type="match status" value="1"/>
</dbReference>
<feature type="domain" description="BTB" evidence="1">
    <location>
        <begin position="14"/>
        <end position="80"/>
    </location>
</feature>
<evidence type="ECO:0000313" key="3">
    <source>
        <dbReference type="Proteomes" id="UP000799778"/>
    </source>
</evidence>
<dbReference type="SUPFAM" id="SSF54695">
    <property type="entry name" value="POZ domain"/>
    <property type="match status" value="1"/>
</dbReference>